<dbReference type="InterPro" id="IPR001017">
    <property type="entry name" value="DH_E1"/>
</dbReference>
<comment type="function">
    <text evidence="4">The pyruvate dehydrogenase complex catalyzes the overall conversion of pyruvate to acetyl-CoA and CO(2). It contains multiple copies of three enzymatic components: pyruvate dehydrogenase (E1), dihydrolipoamide acetyltransferase (E2) and lipoamide dehydrogenase (E3).</text>
</comment>
<evidence type="ECO:0000313" key="7">
    <source>
        <dbReference type="Proteomes" id="UP000294325"/>
    </source>
</evidence>
<dbReference type="EC" id="1.2.4.1" evidence="4"/>
<evidence type="ECO:0000256" key="4">
    <source>
        <dbReference type="RuleBase" id="RU366007"/>
    </source>
</evidence>
<evidence type="ECO:0000259" key="5">
    <source>
        <dbReference type="Pfam" id="PF00676"/>
    </source>
</evidence>
<dbReference type="OrthoDB" id="9766715at2"/>
<reference evidence="6 7" key="1">
    <citation type="submission" date="2019-03" db="EMBL/GenBank/DDBJ databases">
        <title>The genome sequence of Nitrosococcus wardiae strain D1FHST reveals the archetypal metabolic capacity of ammonia-oxidizing Gammaproteobacteria.</title>
        <authorList>
            <person name="Wang L."/>
            <person name="Lim C.K."/>
            <person name="Hanson T.E."/>
            <person name="Dang H."/>
            <person name="Klotz M.G."/>
        </authorList>
    </citation>
    <scope>NUCLEOTIDE SEQUENCE [LARGE SCALE GENOMIC DNA]</scope>
    <source>
        <strain evidence="6 7">D1FHS</strain>
    </source>
</reference>
<accession>A0A4P7C2T7</accession>
<keyword evidence="2 4" id="KW-0560">Oxidoreductase</keyword>
<dbReference type="PANTHER" id="PTHR43380">
    <property type="entry name" value="2-OXOISOVALERATE DEHYDROGENASE SUBUNIT ALPHA, MITOCHONDRIAL"/>
    <property type="match status" value="1"/>
</dbReference>
<comment type="cofactor">
    <cofactor evidence="1 4">
        <name>thiamine diphosphate</name>
        <dbReference type="ChEBI" id="CHEBI:58937"/>
    </cofactor>
</comment>
<dbReference type="InterPro" id="IPR029061">
    <property type="entry name" value="THDP-binding"/>
</dbReference>
<keyword evidence="4 6" id="KW-0670">Pyruvate</keyword>
<comment type="catalytic activity">
    <reaction evidence="4">
        <text>N(6)-[(R)-lipoyl]-L-lysyl-[protein] + pyruvate + H(+) = N(6)-[(R)-S(8)-acetyldihydrolipoyl]-L-lysyl-[protein] + CO2</text>
        <dbReference type="Rhea" id="RHEA:19189"/>
        <dbReference type="Rhea" id="RHEA-COMP:10474"/>
        <dbReference type="Rhea" id="RHEA-COMP:10478"/>
        <dbReference type="ChEBI" id="CHEBI:15361"/>
        <dbReference type="ChEBI" id="CHEBI:15378"/>
        <dbReference type="ChEBI" id="CHEBI:16526"/>
        <dbReference type="ChEBI" id="CHEBI:83099"/>
        <dbReference type="ChEBI" id="CHEBI:83111"/>
        <dbReference type="EC" id="1.2.4.1"/>
    </reaction>
</comment>
<evidence type="ECO:0000313" key="6">
    <source>
        <dbReference type="EMBL" id="QBQ56059.1"/>
    </source>
</evidence>
<dbReference type="GO" id="GO:0004739">
    <property type="term" value="F:pyruvate dehydrogenase (acetyl-transferring) activity"/>
    <property type="evidence" value="ECO:0007669"/>
    <property type="project" value="UniProtKB-UniRule"/>
</dbReference>
<name>A0A4P7C2T7_9GAMM</name>
<dbReference type="GO" id="GO:0009083">
    <property type="term" value="P:branched-chain amino acid catabolic process"/>
    <property type="evidence" value="ECO:0007669"/>
    <property type="project" value="TreeGrafter"/>
</dbReference>
<evidence type="ECO:0000256" key="2">
    <source>
        <dbReference type="ARBA" id="ARBA00023002"/>
    </source>
</evidence>
<dbReference type="Proteomes" id="UP000294325">
    <property type="component" value="Chromosome"/>
</dbReference>
<proteinExistence type="predicted"/>
<dbReference type="SUPFAM" id="SSF52518">
    <property type="entry name" value="Thiamin diphosphate-binding fold (THDP-binding)"/>
    <property type="match status" value="1"/>
</dbReference>
<dbReference type="Pfam" id="PF00676">
    <property type="entry name" value="E1_dh"/>
    <property type="match status" value="1"/>
</dbReference>
<dbReference type="CDD" id="cd02000">
    <property type="entry name" value="TPP_E1_PDC_ADC_BCADC"/>
    <property type="match status" value="1"/>
</dbReference>
<keyword evidence="3 4" id="KW-0786">Thiamine pyrophosphate</keyword>
<dbReference type="PANTHER" id="PTHR43380:SF1">
    <property type="entry name" value="2-OXOISOVALERATE DEHYDROGENASE SUBUNIT ALPHA, MITOCHONDRIAL"/>
    <property type="match status" value="1"/>
</dbReference>
<dbReference type="Gene3D" id="3.40.50.970">
    <property type="match status" value="1"/>
</dbReference>
<dbReference type="NCBIfam" id="TIGR03181">
    <property type="entry name" value="PDH_E1_alph_x"/>
    <property type="match status" value="1"/>
</dbReference>
<dbReference type="InterPro" id="IPR050771">
    <property type="entry name" value="Alpha-ketoacid_DH_E1_comp"/>
</dbReference>
<protein>
    <recommendedName>
        <fullName evidence="4">Pyruvate dehydrogenase E1 component subunit alpha</fullName>
        <ecNumber evidence="4">1.2.4.1</ecNumber>
    </recommendedName>
</protein>
<keyword evidence="7" id="KW-1185">Reference proteome</keyword>
<gene>
    <name evidence="6" type="primary">pdhA</name>
    <name evidence="6" type="ORF">E3U44_17230</name>
</gene>
<evidence type="ECO:0000256" key="1">
    <source>
        <dbReference type="ARBA" id="ARBA00001964"/>
    </source>
</evidence>
<dbReference type="KEGG" id="nwr:E3U44_17230"/>
<organism evidence="6 7">
    <name type="scientific">Nitrosococcus wardiae</name>
    <dbReference type="NCBI Taxonomy" id="1814290"/>
    <lineage>
        <taxon>Bacteria</taxon>
        <taxon>Pseudomonadati</taxon>
        <taxon>Pseudomonadota</taxon>
        <taxon>Gammaproteobacteria</taxon>
        <taxon>Chromatiales</taxon>
        <taxon>Chromatiaceae</taxon>
        <taxon>Nitrosococcus</taxon>
    </lineage>
</organism>
<evidence type="ECO:0000256" key="3">
    <source>
        <dbReference type="ARBA" id="ARBA00023052"/>
    </source>
</evidence>
<comment type="subunit">
    <text evidence="4">Heterodimer of an alpha and a beta chain.</text>
</comment>
<dbReference type="EMBL" id="CP038033">
    <property type="protein sequence ID" value="QBQ56059.1"/>
    <property type="molecule type" value="Genomic_DNA"/>
</dbReference>
<feature type="domain" description="Dehydrogenase E1 component" evidence="5">
    <location>
        <begin position="39"/>
        <end position="328"/>
    </location>
</feature>
<dbReference type="InterPro" id="IPR017596">
    <property type="entry name" value="PdhA/BkdA"/>
</dbReference>
<dbReference type="AlphaFoldDB" id="A0A4P7C2T7"/>
<dbReference type="RefSeq" id="WP_134359312.1">
    <property type="nucleotide sequence ID" value="NZ_CP038033.1"/>
</dbReference>
<sequence length="358" mass="39690">MATVVHFEVHYTQYLNEKAEIIDSLPPFAEDPKNLLPLYRAMTLTRLFDKKAVSLQRTGQLGTYASSLGQEAISVAIGHVMVPEDTLLTSYREYGAQLQRGVTMTELLLYWGGDERGMAYQGSRQDFPISVPVASQIPHAVGVGYAIKLRREPRVAVCVLGDGATSKGDFYEAINAAGVWNLPVVFVINNNCWAISVPLEGQTHAQTLAQKAIAAGIPGEQVDGNDVIALRDRIDNAVEKARHGEGPCLIEALTYRLCDHTTADDASRYREQAEVETRWGFDPRQRLRTYLTQVGAWDETQEQALQTEFSQQVEEAVQKYLDTPPQAPESMFDYLYETLPTTLSGQRQAAIARGKAHA</sequence>